<evidence type="ECO:0000313" key="9">
    <source>
        <dbReference type="EMBL" id="EAT46511.1"/>
    </source>
</evidence>
<reference evidence="9" key="2">
    <citation type="journal article" date="2007" name="Science">
        <title>Genome sequence of Aedes aegypti, a major arbovirus vector.</title>
        <authorList>
            <person name="Nene V."/>
            <person name="Wortman J.R."/>
            <person name="Lawson D."/>
            <person name="Haas B."/>
            <person name="Kodira C."/>
            <person name="Tu Z.J."/>
            <person name="Loftus B."/>
            <person name="Xi Z."/>
            <person name="Megy K."/>
            <person name="Grabherr M."/>
            <person name="Ren Q."/>
            <person name="Zdobnov E.M."/>
            <person name="Lobo N.F."/>
            <person name="Campbell K.S."/>
            <person name="Brown S.E."/>
            <person name="Bonaldo M.F."/>
            <person name="Zhu J."/>
            <person name="Sinkins S.P."/>
            <person name="Hogenkamp D.G."/>
            <person name="Amedeo P."/>
            <person name="Arensburger P."/>
            <person name="Atkinson P.W."/>
            <person name="Bidwell S."/>
            <person name="Biedler J."/>
            <person name="Birney E."/>
            <person name="Bruggner R.V."/>
            <person name="Costas J."/>
            <person name="Coy M.R."/>
            <person name="Crabtree J."/>
            <person name="Crawford M."/>
            <person name="Debruyn B."/>
            <person name="Decaprio D."/>
            <person name="Eiglmeier K."/>
            <person name="Eisenstadt E."/>
            <person name="El-Dorry H."/>
            <person name="Gelbart W.M."/>
            <person name="Gomes S.L."/>
            <person name="Hammond M."/>
            <person name="Hannick L.I."/>
            <person name="Hogan J.R."/>
            <person name="Holmes M.H."/>
            <person name="Jaffe D."/>
            <person name="Johnston J.S."/>
            <person name="Kennedy R.C."/>
            <person name="Koo H."/>
            <person name="Kravitz S."/>
            <person name="Kriventseva E.V."/>
            <person name="Kulp D."/>
            <person name="Labutti K."/>
            <person name="Lee E."/>
            <person name="Li S."/>
            <person name="Lovin D.D."/>
            <person name="Mao C."/>
            <person name="Mauceli E."/>
            <person name="Menck C.F."/>
            <person name="Miller J.R."/>
            <person name="Montgomery P."/>
            <person name="Mori A."/>
            <person name="Nascimento A.L."/>
            <person name="Naveira H.F."/>
            <person name="Nusbaum C."/>
            <person name="O'leary S."/>
            <person name="Orvis J."/>
            <person name="Pertea M."/>
            <person name="Quesneville H."/>
            <person name="Reidenbach K.R."/>
            <person name="Rogers Y.H."/>
            <person name="Roth C.W."/>
            <person name="Schneider J.R."/>
            <person name="Schatz M."/>
            <person name="Shumway M."/>
            <person name="Stanke M."/>
            <person name="Stinson E.O."/>
            <person name="Tubio J.M."/>
            <person name="Vanzee J.P."/>
            <person name="Verjovski-Almeida S."/>
            <person name="Werner D."/>
            <person name="White O."/>
            <person name="Wyder S."/>
            <person name="Zeng Q."/>
            <person name="Zhao Q."/>
            <person name="Zhao Y."/>
            <person name="Hill C.A."/>
            <person name="Raikhel A.S."/>
            <person name="Soares M.B."/>
            <person name="Knudson D.L."/>
            <person name="Lee N.H."/>
            <person name="Galagan J."/>
            <person name="Salzberg S.L."/>
            <person name="Paulsen I.T."/>
            <person name="Dimopoulos G."/>
            <person name="Collins F.H."/>
            <person name="Birren B."/>
            <person name="Fraser-Liggett C.M."/>
            <person name="Severson D.W."/>
        </authorList>
    </citation>
    <scope>NUCLEOTIDE SEQUENCE [LARGE SCALE GENOMIC DNA]</scope>
    <source>
        <strain evidence="9">Liverpool</strain>
    </source>
</reference>
<dbReference type="InterPro" id="IPR041515">
    <property type="entry name" value="PPAF-2-like_Clip"/>
</dbReference>
<dbReference type="InterPro" id="IPR001254">
    <property type="entry name" value="Trypsin_dom"/>
</dbReference>
<dbReference type="Pfam" id="PF18322">
    <property type="entry name" value="CLIP_1"/>
    <property type="match status" value="1"/>
</dbReference>
<feature type="chain" id="PRO_5036505043" description="Phenoloxidase-activating factor 2" evidence="7">
    <location>
        <begin position="24"/>
        <end position="393"/>
    </location>
</feature>
<accession>A0A1S4F1A2</accession>
<evidence type="ECO:0000256" key="7">
    <source>
        <dbReference type="SAM" id="SignalP"/>
    </source>
</evidence>
<comment type="similarity">
    <text evidence="4">Belongs to the peptidase S1 family. CLIP subfamily.</text>
</comment>
<evidence type="ECO:0000256" key="2">
    <source>
        <dbReference type="ARBA" id="ARBA00022525"/>
    </source>
</evidence>
<dbReference type="OMA" id="WGKKNIN"/>
<dbReference type="GO" id="GO:0004252">
    <property type="term" value="F:serine-type endopeptidase activity"/>
    <property type="evidence" value="ECO:0007669"/>
    <property type="project" value="InterPro"/>
</dbReference>
<dbReference type="PRINTS" id="PR00722">
    <property type="entry name" value="CHYMOTRYPSIN"/>
</dbReference>
<organism evidence="9 10">
    <name type="scientific">Aedes aegypti</name>
    <name type="common">Yellowfever mosquito</name>
    <name type="synonym">Culex aegypti</name>
    <dbReference type="NCBI Taxonomy" id="7159"/>
    <lineage>
        <taxon>Eukaryota</taxon>
        <taxon>Metazoa</taxon>
        <taxon>Ecdysozoa</taxon>
        <taxon>Arthropoda</taxon>
        <taxon>Hexapoda</taxon>
        <taxon>Insecta</taxon>
        <taxon>Pterygota</taxon>
        <taxon>Neoptera</taxon>
        <taxon>Endopterygota</taxon>
        <taxon>Diptera</taxon>
        <taxon>Nematocera</taxon>
        <taxon>Culicoidea</taxon>
        <taxon>Culicidae</taxon>
        <taxon>Culicinae</taxon>
        <taxon>Aedini</taxon>
        <taxon>Aedes</taxon>
        <taxon>Stegomyia</taxon>
    </lineage>
</organism>
<keyword evidence="7" id="KW-0732">Signal</keyword>
<dbReference type="EMBL" id="CH477238">
    <property type="protein sequence ID" value="EAT46511.1"/>
    <property type="molecule type" value="Genomic_DNA"/>
</dbReference>
<dbReference type="MEROPS" id="S01.960"/>
<dbReference type="PROSITE" id="PS50240">
    <property type="entry name" value="TRYPSIN_DOM"/>
    <property type="match status" value="1"/>
</dbReference>
<dbReference type="PANTHER" id="PTHR24258">
    <property type="entry name" value="SERINE PROTEASE-RELATED"/>
    <property type="match status" value="1"/>
</dbReference>
<dbReference type="InterPro" id="IPR001314">
    <property type="entry name" value="Peptidase_S1A"/>
</dbReference>
<dbReference type="Pfam" id="PF00089">
    <property type="entry name" value="Trypsin"/>
    <property type="match status" value="1"/>
</dbReference>
<sequence>MGATVTITLGVALITQCFLSITCQDLSSEEDNLANRLKQYKACSTGYCIPKNQCVDGIINTDGENLLEIRINDYDDMIPIDIEQQEDTCEFLTTCCAMKSGLRSGPTEPDSFTTDQPPPLPTRCGTNHPYGYVYRVNNSAVAQFGEFPWMVALLRRSTLLEEEKLQYFCGGSLIHPKVVLTAAHCVQQFANVLDTLTVRLGEWDTVTEREPIIHQQYGVQKMIVHEHYVDKKFHNDLALLIMEESAELNVNVNTICLPLETDRFDDQRCLVSGWGRDNFDPEGKFAEVLKRVELPVLPRRRCESMLRATKLGQIFQLHSSFICAGGELGVDACKGDGGSPLACKSGDQYIQAGIVAWGIGCGKKDVPAGYVKVSNFVDWIGEKLQKEGIQISD</sequence>
<dbReference type="InterPro" id="IPR009003">
    <property type="entry name" value="Peptidase_S1_PA"/>
</dbReference>
<gene>
    <name evidence="9" type="ORF">AaeL_AAEL002288</name>
</gene>
<evidence type="ECO:0000256" key="6">
    <source>
        <dbReference type="ARBA" id="ARBA00076468"/>
    </source>
</evidence>
<dbReference type="InterPro" id="IPR043504">
    <property type="entry name" value="Peptidase_S1_PA_chymotrypsin"/>
</dbReference>
<evidence type="ECO:0000259" key="8">
    <source>
        <dbReference type="PROSITE" id="PS50240"/>
    </source>
</evidence>
<feature type="signal peptide" evidence="7">
    <location>
        <begin position="1"/>
        <end position="23"/>
    </location>
</feature>
<dbReference type="SMART" id="SM00020">
    <property type="entry name" value="Tryp_SPc"/>
    <property type="match status" value="1"/>
</dbReference>
<keyword evidence="3" id="KW-1015">Disulfide bond</keyword>
<dbReference type="Gene3D" id="2.40.10.10">
    <property type="entry name" value="Trypsin-like serine proteases"/>
    <property type="match status" value="2"/>
</dbReference>
<evidence type="ECO:0000256" key="5">
    <source>
        <dbReference type="ARBA" id="ARBA00068096"/>
    </source>
</evidence>
<dbReference type="FunFam" id="2.40.10.10:FF:000038">
    <property type="entry name" value="Serine protease"/>
    <property type="match status" value="1"/>
</dbReference>
<dbReference type="CDD" id="cd00190">
    <property type="entry name" value="Tryp_SPc"/>
    <property type="match status" value="1"/>
</dbReference>
<dbReference type="GO" id="GO:0005576">
    <property type="term" value="C:extracellular region"/>
    <property type="evidence" value="ECO:0007669"/>
    <property type="project" value="UniProtKB-SubCell"/>
</dbReference>
<dbReference type="SUPFAM" id="SSF50494">
    <property type="entry name" value="Trypsin-like serine proteases"/>
    <property type="match status" value="1"/>
</dbReference>
<name>A0A1S4F1A2_AEDAE</name>
<feature type="domain" description="Peptidase S1" evidence="8">
    <location>
        <begin position="135"/>
        <end position="385"/>
    </location>
</feature>
<dbReference type="PANTHER" id="PTHR24258:SF129">
    <property type="entry name" value="LP15124P-RELATED"/>
    <property type="match status" value="1"/>
</dbReference>
<dbReference type="GO" id="GO:0006508">
    <property type="term" value="P:proteolysis"/>
    <property type="evidence" value="ECO:0007669"/>
    <property type="project" value="InterPro"/>
</dbReference>
<evidence type="ECO:0000256" key="3">
    <source>
        <dbReference type="ARBA" id="ARBA00023157"/>
    </source>
</evidence>
<reference evidence="9" key="3">
    <citation type="submission" date="2012-09" db="EMBL/GenBank/DDBJ databases">
        <authorList>
            <consortium name="VectorBase"/>
        </authorList>
    </citation>
    <scope>NUCLEOTIDE SEQUENCE</scope>
    <source>
        <strain evidence="9">Liverpool</strain>
    </source>
</reference>
<proteinExistence type="inferred from homology"/>
<dbReference type="InterPro" id="IPR018114">
    <property type="entry name" value="TRYPSIN_HIS"/>
</dbReference>
<dbReference type="Proteomes" id="UP000682892">
    <property type="component" value="Chromosome 2"/>
</dbReference>
<comment type="subcellular location">
    <subcellularLocation>
        <location evidence="1">Secreted</location>
    </subcellularLocation>
</comment>
<protein>
    <recommendedName>
        <fullName evidence="5">Phenoloxidase-activating factor 2</fullName>
    </recommendedName>
    <alternativeName>
        <fullName evidence="6">Prophenoloxidase-activating factor II</fullName>
    </alternativeName>
</protein>
<evidence type="ECO:0000256" key="4">
    <source>
        <dbReference type="ARBA" id="ARBA00024195"/>
    </source>
</evidence>
<evidence type="ECO:0000313" key="10">
    <source>
        <dbReference type="Proteomes" id="UP000682892"/>
    </source>
</evidence>
<evidence type="ECO:0000256" key="1">
    <source>
        <dbReference type="ARBA" id="ARBA00004613"/>
    </source>
</evidence>
<dbReference type="OrthoDB" id="5949700at2759"/>
<dbReference type="PROSITE" id="PS00134">
    <property type="entry name" value="TRYPSIN_HIS"/>
    <property type="match status" value="1"/>
</dbReference>
<keyword evidence="2" id="KW-0964">Secreted</keyword>
<dbReference type="AlphaFoldDB" id="A0A1S4F1A2"/>
<dbReference type="KEGG" id="aag:5574171"/>
<reference evidence="9" key="1">
    <citation type="submission" date="2005-10" db="EMBL/GenBank/DDBJ databases">
        <authorList>
            <person name="Loftus B.J."/>
            <person name="Nene V.M."/>
            <person name="Hannick L.I."/>
            <person name="Bidwell S."/>
            <person name="Haas B."/>
            <person name="Amedeo P."/>
            <person name="Orvis J."/>
            <person name="Wortman J.R."/>
            <person name="White O.R."/>
            <person name="Salzberg S."/>
            <person name="Shumway M."/>
            <person name="Koo H."/>
            <person name="Zhao Y."/>
            <person name="Holmes M."/>
            <person name="Miller J."/>
            <person name="Schatz M."/>
            <person name="Pop M."/>
            <person name="Pai G."/>
            <person name="Utterback T."/>
            <person name="Rogers Y.-H."/>
            <person name="Kravitz S."/>
            <person name="Fraser C.M."/>
        </authorList>
    </citation>
    <scope>NUCLEOTIDE SEQUENCE</scope>
    <source>
        <strain evidence="9">Liverpool</strain>
    </source>
</reference>